<dbReference type="SMART" id="SM00587">
    <property type="entry name" value="CHK"/>
    <property type="match status" value="1"/>
</dbReference>
<dbReference type="EMBL" id="JAPXFL010000001">
    <property type="protein sequence ID" value="KAK9512720.1"/>
    <property type="molecule type" value="Genomic_DNA"/>
</dbReference>
<name>A0AAW1DRI6_9HEMI</name>
<dbReference type="InterPro" id="IPR015897">
    <property type="entry name" value="CHK_kinase-like"/>
</dbReference>
<dbReference type="AlphaFoldDB" id="A0AAW1DRI6"/>
<proteinExistence type="predicted"/>
<evidence type="ECO:0000313" key="3">
    <source>
        <dbReference type="Proteomes" id="UP001461498"/>
    </source>
</evidence>
<dbReference type="PANTHER" id="PTHR11012">
    <property type="entry name" value="PROTEIN KINASE-LIKE DOMAIN-CONTAINING"/>
    <property type="match status" value="1"/>
</dbReference>
<dbReference type="PANTHER" id="PTHR11012:SF56">
    <property type="entry name" value="CHK KINASE-LIKE DOMAIN-CONTAINING PROTEIN-RELATED"/>
    <property type="match status" value="1"/>
</dbReference>
<sequence>MALNKENDMENERCVWLETVINKQLNDKSIARVIGIDEKQAVPEGNNYTSIITRAKLHAILRNGEKSKINVIIKNEHVDEKKIQVLEVIPTFKTEIMAYSNILHKCELLMNEYDDQNEKLWCQLIGYRPNNLIVFEDLKVKNYVLTDRSKMLDLNHSSLVLHNLGRLHGLCFVLIKKGLLSKSDTPPFYAETDFQVIKNFYEGSMKQLGLTIEKYWPSEWKEIGKRIYKQHEVVSGKIKKLVTTPPDDCFITLCHGDVWCTNMLFKYCPYDSSYPISHKFLDFQTIHINSSVFDVMHFISSSVQPDVRRRHFDKLLNIYVNSLKSTLAIYGMEDCSPTIDQINKELERIEYYGLVITLIMLPIVVAEGTDAFNMEELNIDGDPLEAFNPQNYKNERYKSAVQPELKAWFKKGLF</sequence>
<dbReference type="Proteomes" id="UP001461498">
    <property type="component" value="Unassembled WGS sequence"/>
</dbReference>
<protein>
    <recommendedName>
        <fullName evidence="1">CHK kinase-like domain-containing protein</fullName>
    </recommendedName>
</protein>
<organism evidence="2 3">
    <name type="scientific">Rhynocoris fuscipes</name>
    <dbReference type="NCBI Taxonomy" id="488301"/>
    <lineage>
        <taxon>Eukaryota</taxon>
        <taxon>Metazoa</taxon>
        <taxon>Ecdysozoa</taxon>
        <taxon>Arthropoda</taxon>
        <taxon>Hexapoda</taxon>
        <taxon>Insecta</taxon>
        <taxon>Pterygota</taxon>
        <taxon>Neoptera</taxon>
        <taxon>Paraneoptera</taxon>
        <taxon>Hemiptera</taxon>
        <taxon>Heteroptera</taxon>
        <taxon>Panheteroptera</taxon>
        <taxon>Cimicomorpha</taxon>
        <taxon>Reduviidae</taxon>
        <taxon>Harpactorinae</taxon>
        <taxon>Harpactorini</taxon>
        <taxon>Rhynocoris</taxon>
    </lineage>
</organism>
<dbReference type="InterPro" id="IPR011009">
    <property type="entry name" value="Kinase-like_dom_sf"/>
</dbReference>
<dbReference type="Pfam" id="PF02958">
    <property type="entry name" value="EcKL"/>
    <property type="match status" value="1"/>
</dbReference>
<dbReference type="InterPro" id="IPR004119">
    <property type="entry name" value="EcKL"/>
</dbReference>
<evidence type="ECO:0000259" key="1">
    <source>
        <dbReference type="SMART" id="SM00587"/>
    </source>
</evidence>
<keyword evidence="3" id="KW-1185">Reference proteome</keyword>
<gene>
    <name evidence="2" type="ORF">O3M35_001085</name>
</gene>
<dbReference type="SUPFAM" id="SSF56112">
    <property type="entry name" value="Protein kinase-like (PK-like)"/>
    <property type="match status" value="1"/>
</dbReference>
<dbReference type="Gene3D" id="3.90.1200.10">
    <property type="match status" value="1"/>
</dbReference>
<evidence type="ECO:0000313" key="2">
    <source>
        <dbReference type="EMBL" id="KAK9512720.1"/>
    </source>
</evidence>
<reference evidence="2 3" key="1">
    <citation type="submission" date="2022-12" db="EMBL/GenBank/DDBJ databases">
        <title>Chromosome-level genome assembly of true bugs.</title>
        <authorList>
            <person name="Ma L."/>
            <person name="Li H."/>
        </authorList>
    </citation>
    <scope>NUCLEOTIDE SEQUENCE [LARGE SCALE GENOMIC DNA]</scope>
    <source>
        <strain evidence="2">Lab_2022b</strain>
    </source>
</reference>
<comment type="caution">
    <text evidence="2">The sequence shown here is derived from an EMBL/GenBank/DDBJ whole genome shotgun (WGS) entry which is preliminary data.</text>
</comment>
<accession>A0AAW1DRI6</accession>
<feature type="domain" description="CHK kinase-like" evidence="1">
    <location>
        <begin position="133"/>
        <end position="329"/>
    </location>
</feature>